<evidence type="ECO:0000313" key="2">
    <source>
        <dbReference type="EMBL" id="HIR05812.1"/>
    </source>
</evidence>
<protein>
    <submittedName>
        <fullName evidence="2">Glycosyltransferase</fullName>
    </submittedName>
</protein>
<dbReference type="EMBL" id="DVGC01000041">
    <property type="protein sequence ID" value="HIR05812.1"/>
    <property type="molecule type" value="Genomic_DNA"/>
</dbReference>
<organism evidence="2 3">
    <name type="scientific">Candidatus Copromonas faecavium</name>
    <name type="common">nom. illeg.</name>
    <dbReference type="NCBI Taxonomy" id="2840740"/>
    <lineage>
        <taxon>Bacteria</taxon>
        <taxon>Bacillati</taxon>
        <taxon>Bacillota</taxon>
        <taxon>Clostridia</taxon>
        <taxon>Lachnospirales</taxon>
        <taxon>Lachnospiraceae</taxon>
        <taxon>Candidatus Copromonas (nom. illeg.)</taxon>
    </lineage>
</organism>
<dbReference type="GO" id="GO:0044010">
    <property type="term" value="P:single-species biofilm formation"/>
    <property type="evidence" value="ECO:0007669"/>
    <property type="project" value="TreeGrafter"/>
</dbReference>
<dbReference type="InterPro" id="IPR029044">
    <property type="entry name" value="Nucleotide-diphossugar_trans"/>
</dbReference>
<dbReference type="PANTHER" id="PTHR43685:SF13">
    <property type="entry name" value="O ANTIGEN BIOSYNTHESIS RHAMNOSYLTRANSFERASE RFBN"/>
    <property type="match status" value="1"/>
</dbReference>
<gene>
    <name evidence="2" type="ORF">IAB28_07585</name>
</gene>
<reference evidence="2" key="2">
    <citation type="journal article" date="2021" name="PeerJ">
        <title>Extensive microbial diversity within the chicken gut microbiome revealed by metagenomics and culture.</title>
        <authorList>
            <person name="Gilroy R."/>
            <person name="Ravi A."/>
            <person name="Getino M."/>
            <person name="Pursley I."/>
            <person name="Horton D.L."/>
            <person name="Alikhan N.F."/>
            <person name="Baker D."/>
            <person name="Gharbi K."/>
            <person name="Hall N."/>
            <person name="Watson M."/>
            <person name="Adriaenssens E.M."/>
            <person name="Foster-Nyarko E."/>
            <person name="Jarju S."/>
            <person name="Secka A."/>
            <person name="Antonio M."/>
            <person name="Oren A."/>
            <person name="Chaudhuri R.R."/>
            <person name="La Ragione R."/>
            <person name="Hildebrand F."/>
            <person name="Pallen M.J."/>
        </authorList>
    </citation>
    <scope>NUCLEOTIDE SEQUENCE</scope>
    <source>
        <strain evidence="2">CHK180-2868</strain>
    </source>
</reference>
<dbReference type="Gene3D" id="3.90.550.10">
    <property type="entry name" value="Spore Coat Polysaccharide Biosynthesis Protein SpsA, Chain A"/>
    <property type="match status" value="1"/>
</dbReference>
<evidence type="ECO:0000259" key="1">
    <source>
        <dbReference type="Pfam" id="PF00535"/>
    </source>
</evidence>
<comment type="caution">
    <text evidence="2">The sequence shown here is derived from an EMBL/GenBank/DDBJ whole genome shotgun (WGS) entry which is preliminary data.</text>
</comment>
<feature type="domain" description="Glycosyltransferase 2-like" evidence="1">
    <location>
        <begin position="5"/>
        <end position="172"/>
    </location>
</feature>
<sequence length="312" mass="36153">MKVDVVIPVYHPGKLFLELLSRLRRQTCPVHRFIIMNTEKQLWEDWAVTLPAGALPENLSVFHVTKEEFDHGGTRDFGIRQSEAEVCVCMTHDALPADTHLLEQLTEALFSREDVAVSYARQLPRKECGVIERYTRSFNYPQESRIKTKEDLPRLGIKTYFCSNVCAAYRRDRYLELGGFIRHTIFNEDMIFAAKAVEQGYGIAYAADALVIHSHNYSPVEQFKRNFDLAVSQADHPEVFAGIRSEGEGIRLVKETAGYLLKNKRAYLLPRLVCDSGFKYMGYLAGKRYRHLPRLVIRRCTMNRNYWREKHV</sequence>
<dbReference type="Proteomes" id="UP000824250">
    <property type="component" value="Unassembled WGS sequence"/>
</dbReference>
<dbReference type="PANTHER" id="PTHR43685">
    <property type="entry name" value="GLYCOSYLTRANSFERASE"/>
    <property type="match status" value="1"/>
</dbReference>
<name>A0A9D1A536_9FIRM</name>
<reference evidence="2" key="1">
    <citation type="submission" date="2020-10" db="EMBL/GenBank/DDBJ databases">
        <authorList>
            <person name="Gilroy R."/>
        </authorList>
    </citation>
    <scope>NUCLEOTIDE SEQUENCE</scope>
    <source>
        <strain evidence="2">CHK180-2868</strain>
    </source>
</reference>
<proteinExistence type="predicted"/>
<dbReference type="SUPFAM" id="SSF53448">
    <property type="entry name" value="Nucleotide-diphospho-sugar transferases"/>
    <property type="match status" value="1"/>
</dbReference>
<evidence type="ECO:0000313" key="3">
    <source>
        <dbReference type="Proteomes" id="UP000824250"/>
    </source>
</evidence>
<dbReference type="AlphaFoldDB" id="A0A9D1A536"/>
<dbReference type="Pfam" id="PF00535">
    <property type="entry name" value="Glycos_transf_2"/>
    <property type="match status" value="1"/>
</dbReference>
<dbReference type="CDD" id="cd00761">
    <property type="entry name" value="Glyco_tranf_GTA_type"/>
    <property type="match status" value="1"/>
</dbReference>
<accession>A0A9D1A536</accession>
<dbReference type="InterPro" id="IPR050834">
    <property type="entry name" value="Glycosyltransf_2"/>
</dbReference>
<dbReference type="InterPro" id="IPR001173">
    <property type="entry name" value="Glyco_trans_2-like"/>
</dbReference>